<evidence type="ECO:0000313" key="1">
    <source>
        <dbReference type="EMBL" id="CAG8475960.1"/>
    </source>
</evidence>
<dbReference type="Proteomes" id="UP000789702">
    <property type="component" value="Unassembled WGS sequence"/>
</dbReference>
<accession>A0ACA9KJX3</accession>
<proteinExistence type="predicted"/>
<dbReference type="EMBL" id="CAJVPU010001258">
    <property type="protein sequence ID" value="CAG8475960.1"/>
    <property type="molecule type" value="Genomic_DNA"/>
</dbReference>
<name>A0ACA9KJX3_9GLOM</name>
<gene>
    <name evidence="1" type="ORF">DHETER_LOCUS1920</name>
</gene>
<protein>
    <submittedName>
        <fullName evidence="1">6428_t:CDS:1</fullName>
    </submittedName>
</protein>
<reference evidence="1" key="1">
    <citation type="submission" date="2021-06" db="EMBL/GenBank/DDBJ databases">
        <authorList>
            <person name="Kallberg Y."/>
            <person name="Tangrot J."/>
            <person name="Rosling A."/>
        </authorList>
    </citation>
    <scope>NUCLEOTIDE SEQUENCE</scope>
    <source>
        <strain evidence="1">IL203A</strain>
    </source>
</reference>
<keyword evidence="2" id="KW-1185">Reference proteome</keyword>
<sequence>MPVEVDHAGENNEIGVKRDNYKAENKESAENKRLKRFTDNDALNHVCAIWIKKGLKLKEAKDLQ</sequence>
<comment type="caution">
    <text evidence="1">The sequence shown here is derived from an EMBL/GenBank/DDBJ whole genome shotgun (WGS) entry which is preliminary data.</text>
</comment>
<organism evidence="1 2">
    <name type="scientific">Dentiscutata heterogama</name>
    <dbReference type="NCBI Taxonomy" id="1316150"/>
    <lineage>
        <taxon>Eukaryota</taxon>
        <taxon>Fungi</taxon>
        <taxon>Fungi incertae sedis</taxon>
        <taxon>Mucoromycota</taxon>
        <taxon>Glomeromycotina</taxon>
        <taxon>Glomeromycetes</taxon>
        <taxon>Diversisporales</taxon>
        <taxon>Gigasporaceae</taxon>
        <taxon>Dentiscutata</taxon>
    </lineage>
</organism>
<evidence type="ECO:0000313" key="2">
    <source>
        <dbReference type="Proteomes" id="UP000789702"/>
    </source>
</evidence>